<dbReference type="RefSeq" id="WP_183699800.1">
    <property type="nucleotide sequence ID" value="NZ_JACHFE010000002.1"/>
</dbReference>
<name>A0A840U4Y7_9GAMM</name>
<dbReference type="Proteomes" id="UP000591735">
    <property type="component" value="Unassembled WGS sequence"/>
</dbReference>
<reference evidence="2 3" key="1">
    <citation type="submission" date="2020-08" db="EMBL/GenBank/DDBJ databases">
        <title>Genomic Encyclopedia of Type Strains, Phase IV (KMG-IV): sequencing the most valuable type-strain genomes for metagenomic binning, comparative biology and taxonomic classification.</title>
        <authorList>
            <person name="Goeker M."/>
        </authorList>
    </citation>
    <scope>NUCLEOTIDE SEQUENCE [LARGE SCALE GENOMIC DNA]</scope>
    <source>
        <strain evidence="2 3">DSM 22359</strain>
    </source>
</reference>
<proteinExistence type="predicted"/>
<organism evidence="2 3">
    <name type="scientific">Marinobacter oulmenensis</name>
    <dbReference type="NCBI Taxonomy" id="643747"/>
    <lineage>
        <taxon>Bacteria</taxon>
        <taxon>Pseudomonadati</taxon>
        <taxon>Pseudomonadota</taxon>
        <taxon>Gammaproteobacteria</taxon>
        <taxon>Pseudomonadales</taxon>
        <taxon>Marinobacteraceae</taxon>
        <taxon>Marinobacter</taxon>
    </lineage>
</organism>
<dbReference type="EMBL" id="JACHFE010000002">
    <property type="protein sequence ID" value="MBB5320199.1"/>
    <property type="molecule type" value="Genomic_DNA"/>
</dbReference>
<feature type="chain" id="PRO_5032804004" evidence="1">
    <location>
        <begin position="20"/>
        <end position="168"/>
    </location>
</feature>
<feature type="signal peptide" evidence="1">
    <location>
        <begin position="1"/>
        <end position="19"/>
    </location>
</feature>
<gene>
    <name evidence="2" type="ORF">HNR38_000671</name>
</gene>
<evidence type="ECO:0000313" key="2">
    <source>
        <dbReference type="EMBL" id="MBB5320199.1"/>
    </source>
</evidence>
<keyword evidence="1" id="KW-0732">Signal</keyword>
<evidence type="ECO:0000256" key="1">
    <source>
        <dbReference type="SAM" id="SignalP"/>
    </source>
</evidence>
<sequence length="168" mass="19268">MKKLFSAFFLVALSWPVFASDSTMRVVYQDFDFYVPDNPETVGYLDSETHLMVLKYDSQPGKKYIGFSFEQDMDTGGCEAAKFFTAVLTGMEPGCNRASVEAFRHVFLDNRESGVWKGEKYGFYYFFGEKLSTVFVIPRLGEANEVLKIDTDFLSLPDMRRLVKAYLQ</sequence>
<evidence type="ECO:0000313" key="3">
    <source>
        <dbReference type="Proteomes" id="UP000591735"/>
    </source>
</evidence>
<comment type="caution">
    <text evidence="2">The sequence shown here is derived from an EMBL/GenBank/DDBJ whole genome shotgun (WGS) entry which is preliminary data.</text>
</comment>
<dbReference type="AlphaFoldDB" id="A0A840U4Y7"/>
<accession>A0A840U4Y7</accession>
<keyword evidence="3" id="KW-1185">Reference proteome</keyword>
<protein>
    <submittedName>
        <fullName evidence="2">Uncharacterized protein</fullName>
    </submittedName>
</protein>